<dbReference type="STRING" id="1266660.A0A1G4JI93"/>
<evidence type="ECO:0000256" key="3">
    <source>
        <dbReference type="ARBA" id="ARBA00022448"/>
    </source>
</evidence>
<evidence type="ECO:0000256" key="7">
    <source>
        <dbReference type="SAM" id="MobiDB-lite"/>
    </source>
</evidence>
<dbReference type="InterPro" id="IPR009851">
    <property type="entry name" value="Mod_r"/>
</dbReference>
<dbReference type="OrthoDB" id="4035847at2759"/>
<evidence type="ECO:0000256" key="5">
    <source>
        <dbReference type="ARBA" id="ARBA00022927"/>
    </source>
</evidence>
<feature type="region of interest" description="Disordered" evidence="7">
    <location>
        <begin position="1"/>
        <end position="26"/>
    </location>
</feature>
<comment type="similarity">
    <text evidence="2">Belongs to the VPS37 family.</text>
</comment>
<dbReference type="Pfam" id="PF07200">
    <property type="entry name" value="Mod_r"/>
    <property type="match status" value="1"/>
</dbReference>
<feature type="compositionally biased region" description="Polar residues" evidence="7">
    <location>
        <begin position="11"/>
        <end position="26"/>
    </location>
</feature>
<keyword evidence="10" id="KW-1185">Reference proteome</keyword>
<evidence type="ECO:0000313" key="10">
    <source>
        <dbReference type="Proteomes" id="UP000190274"/>
    </source>
</evidence>
<evidence type="ECO:0000259" key="8">
    <source>
        <dbReference type="Pfam" id="PF07200"/>
    </source>
</evidence>
<dbReference type="InterPro" id="IPR037202">
    <property type="entry name" value="ESCRT_assembly_dom"/>
</dbReference>
<keyword evidence="6" id="KW-0175">Coiled coil</keyword>
<dbReference type="GO" id="GO:0043162">
    <property type="term" value="P:ubiquitin-dependent protein catabolic process via the multivesicular body sorting pathway"/>
    <property type="evidence" value="ECO:0007669"/>
    <property type="project" value="UniProtKB-ARBA"/>
</dbReference>
<dbReference type="Proteomes" id="UP000190274">
    <property type="component" value="Chromosome F"/>
</dbReference>
<feature type="coiled-coil region" evidence="6">
    <location>
        <begin position="57"/>
        <end position="143"/>
    </location>
</feature>
<evidence type="ECO:0000256" key="2">
    <source>
        <dbReference type="ARBA" id="ARBA00007617"/>
    </source>
</evidence>
<feature type="compositionally biased region" description="Pro residues" evidence="7">
    <location>
        <begin position="1"/>
        <end position="10"/>
    </location>
</feature>
<dbReference type="GO" id="GO:0006886">
    <property type="term" value="P:intracellular protein transport"/>
    <property type="evidence" value="ECO:0007669"/>
    <property type="project" value="UniProtKB-ARBA"/>
</dbReference>
<protein>
    <submittedName>
        <fullName evidence="9">LADA_0F02190g1_1</fullName>
    </submittedName>
</protein>
<dbReference type="GO" id="GO:0000813">
    <property type="term" value="C:ESCRT I complex"/>
    <property type="evidence" value="ECO:0007669"/>
    <property type="project" value="UniProtKB-ARBA"/>
</dbReference>
<keyword evidence="5" id="KW-0653">Protein transport</keyword>
<evidence type="ECO:0000256" key="1">
    <source>
        <dbReference type="ARBA" id="ARBA00004177"/>
    </source>
</evidence>
<keyword evidence="3" id="KW-0813">Transport</keyword>
<organism evidence="9 10">
    <name type="scientific">Lachancea dasiensis</name>
    <dbReference type="NCBI Taxonomy" id="1072105"/>
    <lineage>
        <taxon>Eukaryota</taxon>
        <taxon>Fungi</taxon>
        <taxon>Dikarya</taxon>
        <taxon>Ascomycota</taxon>
        <taxon>Saccharomycotina</taxon>
        <taxon>Saccharomycetes</taxon>
        <taxon>Saccharomycetales</taxon>
        <taxon>Saccharomycetaceae</taxon>
        <taxon>Lachancea</taxon>
    </lineage>
</organism>
<proteinExistence type="inferred from homology"/>
<dbReference type="Gene3D" id="1.10.287.660">
    <property type="entry name" value="Helix hairpin bin"/>
    <property type="match status" value="1"/>
</dbReference>
<comment type="subcellular location">
    <subcellularLocation>
        <location evidence="1">Endosome</location>
    </subcellularLocation>
</comment>
<reference evidence="9 10" key="1">
    <citation type="submission" date="2016-03" db="EMBL/GenBank/DDBJ databases">
        <authorList>
            <person name="Devillers H."/>
        </authorList>
    </citation>
    <scope>NUCLEOTIDE SEQUENCE [LARGE SCALE GENOMIC DNA]</scope>
    <source>
        <strain evidence="9">CBS 10888</strain>
    </source>
</reference>
<dbReference type="AlphaFoldDB" id="A0A1G4JI93"/>
<dbReference type="EMBL" id="LT598458">
    <property type="protein sequence ID" value="SCU90154.1"/>
    <property type="molecule type" value="Genomic_DNA"/>
</dbReference>
<dbReference type="GO" id="GO:0072666">
    <property type="term" value="P:establishment of protein localization to vacuole"/>
    <property type="evidence" value="ECO:0007669"/>
    <property type="project" value="UniProtKB-ARBA"/>
</dbReference>
<dbReference type="SUPFAM" id="SSF140111">
    <property type="entry name" value="Endosomal sorting complex assembly domain"/>
    <property type="match status" value="1"/>
</dbReference>
<dbReference type="InterPro" id="IPR029012">
    <property type="entry name" value="Helix_hairpin_bin_sf"/>
</dbReference>
<feature type="domain" description="VPS37 C-terminal" evidence="8">
    <location>
        <begin position="31"/>
        <end position="166"/>
    </location>
</feature>
<gene>
    <name evidence="9" type="ORF">LADA_0F02190G</name>
</gene>
<evidence type="ECO:0000313" key="9">
    <source>
        <dbReference type="EMBL" id="SCU90154.1"/>
    </source>
</evidence>
<evidence type="ECO:0000256" key="6">
    <source>
        <dbReference type="SAM" id="Coils"/>
    </source>
</evidence>
<keyword evidence="4" id="KW-0967">Endosome</keyword>
<accession>A0A1G4JI93</accession>
<sequence length="176" mass="20392">MSKPELPPKPNQNIPDTRNSNYPLPDNTNLLPLSTLEDLSSIYGDHLKDYVVRFEGCSDIQTGCEKLKTELQELSQEFEVLEARKEQLSSLLDDVNNLQKEHESYREELNHLISTTYGNDAMENKTEVELSMLESQATALESKNDLPIDQFIQRHVKLRQQYHVKRGLLHSWQHTD</sequence>
<name>A0A1G4JI93_9SACH</name>
<evidence type="ECO:0000256" key="4">
    <source>
        <dbReference type="ARBA" id="ARBA00022753"/>
    </source>
</evidence>